<organism evidence="2 3">
    <name type="scientific">Sporolactobacillus mangiferae</name>
    <dbReference type="NCBI Taxonomy" id="2940498"/>
    <lineage>
        <taxon>Bacteria</taxon>
        <taxon>Bacillati</taxon>
        <taxon>Bacillota</taxon>
        <taxon>Bacilli</taxon>
        <taxon>Bacillales</taxon>
        <taxon>Sporolactobacillaceae</taxon>
        <taxon>Sporolactobacillus</taxon>
    </lineage>
</organism>
<dbReference type="SUPFAM" id="SSF52833">
    <property type="entry name" value="Thioredoxin-like"/>
    <property type="match status" value="1"/>
</dbReference>
<dbReference type="InterPro" id="IPR012336">
    <property type="entry name" value="Thioredoxin-like_fold"/>
</dbReference>
<dbReference type="Gene3D" id="1.10.1200.90">
    <property type="entry name" value="DsbA-like domain"/>
    <property type="match status" value="1"/>
</dbReference>
<keyword evidence="3" id="KW-1185">Reference proteome</keyword>
<evidence type="ECO:0000259" key="1">
    <source>
        <dbReference type="Pfam" id="PF13462"/>
    </source>
</evidence>
<name>A0ABT0M8J6_9BACL</name>
<evidence type="ECO:0000313" key="3">
    <source>
        <dbReference type="Proteomes" id="UP001203004"/>
    </source>
</evidence>
<feature type="domain" description="Thioredoxin-like fold" evidence="1">
    <location>
        <begin position="6"/>
        <end position="145"/>
    </location>
</feature>
<reference evidence="2 3" key="1">
    <citation type="submission" date="2022-05" db="EMBL/GenBank/DDBJ databases">
        <title>Sporolactobacillus sp nov CPB3-1, isolated from tree bark (Mangifera indica L.).</title>
        <authorList>
            <person name="Phuengjayaem S."/>
            <person name="Tanasupawat S."/>
        </authorList>
    </citation>
    <scope>NUCLEOTIDE SEQUENCE [LARGE SCALE GENOMIC DNA]</scope>
    <source>
        <strain evidence="2 3">CPB3-1</strain>
    </source>
</reference>
<comment type="caution">
    <text evidence="2">The sequence shown here is derived from an EMBL/GenBank/DDBJ whole genome shotgun (WGS) entry which is preliminary data.</text>
</comment>
<dbReference type="InterPro" id="IPR036249">
    <property type="entry name" value="Thioredoxin-like_sf"/>
</dbReference>
<proteinExistence type="predicted"/>
<dbReference type="EMBL" id="JAMAST010000003">
    <property type="protein sequence ID" value="MCL1631186.1"/>
    <property type="molecule type" value="Genomic_DNA"/>
</dbReference>
<dbReference type="Pfam" id="PF13462">
    <property type="entry name" value="Thioredoxin_4"/>
    <property type="match status" value="1"/>
</dbReference>
<gene>
    <name evidence="2" type="ORF">M3N64_04390</name>
</gene>
<dbReference type="CDD" id="cd02972">
    <property type="entry name" value="DsbA_family"/>
    <property type="match status" value="1"/>
</dbReference>
<dbReference type="Gene3D" id="3.40.30.10">
    <property type="entry name" value="Glutaredoxin"/>
    <property type="match status" value="1"/>
</dbReference>
<sequence>MTKLSETGFQFGVQDAPLTLTVFTNLACPHCAAFFNNYETELLPAIENRQLRLVLKPFDKPKIGLLKGNLVHLFLDYEDQARVNPIILQLFKDQAEWKALTDSELQTYLNENYNLEVQPGNTERSLTITQEAVAFDATSVPTALLSKHGGTPVKIEQAELTQELQAVS</sequence>
<evidence type="ECO:0000313" key="2">
    <source>
        <dbReference type="EMBL" id="MCL1631186.1"/>
    </source>
</evidence>
<dbReference type="RefSeq" id="WP_249098670.1">
    <property type="nucleotide sequence ID" value="NZ_JAMAST010000003.1"/>
</dbReference>
<dbReference type="Proteomes" id="UP001203004">
    <property type="component" value="Unassembled WGS sequence"/>
</dbReference>
<protein>
    <submittedName>
        <fullName evidence="2">DsbA family protein</fullName>
    </submittedName>
</protein>
<accession>A0ABT0M8J6</accession>